<proteinExistence type="predicted"/>
<evidence type="ECO:0000256" key="1">
    <source>
        <dbReference type="PROSITE-ProRule" id="PRU00339"/>
    </source>
</evidence>
<dbReference type="AlphaFoldDB" id="A0A832I372"/>
<keyword evidence="1" id="KW-0802">TPR repeat</keyword>
<dbReference type="PROSITE" id="PS50005">
    <property type="entry name" value="TPR"/>
    <property type="match status" value="1"/>
</dbReference>
<sequence length="245" mass="26321">MPGPPKPHVPLPLPDTGALDRRLRWRVGPIVVFAGLMALLAGLAAGSLMCPRRITAGLPDDPDLAAARARLAGVPVRTGDLRFGSTLFGDVAPDHSFGPSDQRAVAAAESLVERAAARHALDARLWAARGALDLAVHRFARAERRYRRALDLAPHYPEARLGLGVALALQARIAPEPVARRRLALAAIAQFAAVGADDPYALEALYGRALMLREADRAREAEEARRAYLARDPVSPWAARLRAAE</sequence>
<feature type="transmembrane region" description="Helical" evidence="2">
    <location>
        <begin position="30"/>
        <end position="49"/>
    </location>
</feature>
<evidence type="ECO:0000313" key="3">
    <source>
        <dbReference type="EMBL" id="HGZ44309.1"/>
    </source>
</evidence>
<keyword evidence="2" id="KW-1133">Transmembrane helix</keyword>
<keyword evidence="2" id="KW-0472">Membrane</keyword>
<evidence type="ECO:0008006" key="4">
    <source>
        <dbReference type="Google" id="ProtNLM"/>
    </source>
</evidence>
<dbReference type="Gene3D" id="1.25.40.10">
    <property type="entry name" value="Tetratricopeptide repeat domain"/>
    <property type="match status" value="1"/>
</dbReference>
<comment type="caution">
    <text evidence="3">The sequence shown here is derived from an EMBL/GenBank/DDBJ whole genome shotgun (WGS) entry which is preliminary data.</text>
</comment>
<name>A0A832I372_UNCEI</name>
<reference evidence="3" key="1">
    <citation type="journal article" date="2020" name="mSystems">
        <title>Genome- and Community-Level Interaction Insights into Carbon Utilization and Element Cycling Functions of Hydrothermarchaeota in Hydrothermal Sediment.</title>
        <authorList>
            <person name="Zhou Z."/>
            <person name="Liu Y."/>
            <person name="Xu W."/>
            <person name="Pan J."/>
            <person name="Luo Z.H."/>
            <person name="Li M."/>
        </authorList>
    </citation>
    <scope>NUCLEOTIDE SEQUENCE [LARGE SCALE GENOMIC DNA]</scope>
    <source>
        <strain evidence="3">SpSt-381</strain>
    </source>
</reference>
<dbReference type="EMBL" id="DSQF01000026">
    <property type="protein sequence ID" value="HGZ44309.1"/>
    <property type="molecule type" value="Genomic_DNA"/>
</dbReference>
<protein>
    <recommendedName>
        <fullName evidence="4">Tetratricopeptide repeat protein</fullName>
    </recommendedName>
</protein>
<dbReference type="SUPFAM" id="SSF48452">
    <property type="entry name" value="TPR-like"/>
    <property type="match status" value="1"/>
</dbReference>
<feature type="repeat" description="TPR" evidence="1">
    <location>
        <begin position="123"/>
        <end position="156"/>
    </location>
</feature>
<dbReference type="InterPro" id="IPR019734">
    <property type="entry name" value="TPR_rpt"/>
</dbReference>
<accession>A0A832I372</accession>
<keyword evidence="2" id="KW-0812">Transmembrane</keyword>
<evidence type="ECO:0000256" key="2">
    <source>
        <dbReference type="SAM" id="Phobius"/>
    </source>
</evidence>
<gene>
    <name evidence="3" type="ORF">ENR23_12995</name>
</gene>
<organism evidence="3">
    <name type="scientific">Eiseniibacteriota bacterium</name>
    <dbReference type="NCBI Taxonomy" id="2212470"/>
    <lineage>
        <taxon>Bacteria</taxon>
        <taxon>Candidatus Eiseniibacteriota</taxon>
    </lineage>
</organism>
<dbReference type="InterPro" id="IPR011990">
    <property type="entry name" value="TPR-like_helical_dom_sf"/>
</dbReference>